<organism evidence="2 3">
    <name type="scientific">Nitzschia inconspicua</name>
    <dbReference type="NCBI Taxonomy" id="303405"/>
    <lineage>
        <taxon>Eukaryota</taxon>
        <taxon>Sar</taxon>
        <taxon>Stramenopiles</taxon>
        <taxon>Ochrophyta</taxon>
        <taxon>Bacillariophyta</taxon>
        <taxon>Bacillariophyceae</taxon>
        <taxon>Bacillariophycidae</taxon>
        <taxon>Bacillariales</taxon>
        <taxon>Bacillariaceae</taxon>
        <taxon>Nitzschia</taxon>
    </lineage>
</organism>
<feature type="region of interest" description="Disordered" evidence="1">
    <location>
        <begin position="49"/>
        <end position="72"/>
    </location>
</feature>
<dbReference type="AlphaFoldDB" id="A0A9K3KJT0"/>
<protein>
    <submittedName>
        <fullName evidence="2">Uncharacterized protein</fullName>
    </submittedName>
</protein>
<proteinExistence type="predicted"/>
<sequence length="206" mass="23515">MYQDDTSNSFSDNAKALSDLLEEQYNVTEAYVNAQTLLWNAINQRIPENEYNNDGNNNNDTSSSINDDHQDDPSRLTVIAVKRQYQALRNVQMNLKRLHQHHQQQQQQQQQHRHQRQNDTLSRHLALSKRVVRTLSHSPCSWQTNGIALPQPQSTRLLDPTTATSAASATVALAALKASIGQLLQEISEENEIEEKRTKALRQYDT</sequence>
<feature type="compositionally biased region" description="Low complexity" evidence="1">
    <location>
        <begin position="49"/>
        <end position="65"/>
    </location>
</feature>
<keyword evidence="3" id="KW-1185">Reference proteome</keyword>
<reference evidence="2" key="2">
    <citation type="submission" date="2021-04" db="EMBL/GenBank/DDBJ databases">
        <authorList>
            <person name="Podell S."/>
        </authorList>
    </citation>
    <scope>NUCLEOTIDE SEQUENCE</scope>
    <source>
        <strain evidence="2">Hildebrandi</strain>
    </source>
</reference>
<comment type="caution">
    <text evidence="2">The sequence shown here is derived from an EMBL/GenBank/DDBJ whole genome shotgun (WGS) entry which is preliminary data.</text>
</comment>
<accession>A0A9K3KJT0</accession>
<dbReference type="EMBL" id="JAGRRH010000022">
    <property type="protein sequence ID" value="KAG7344751.1"/>
    <property type="molecule type" value="Genomic_DNA"/>
</dbReference>
<reference evidence="2" key="1">
    <citation type="journal article" date="2021" name="Sci. Rep.">
        <title>Diploid genomic architecture of Nitzschia inconspicua, an elite biomass production diatom.</title>
        <authorList>
            <person name="Oliver A."/>
            <person name="Podell S."/>
            <person name="Pinowska A."/>
            <person name="Traller J.C."/>
            <person name="Smith S.R."/>
            <person name="McClure R."/>
            <person name="Beliaev A."/>
            <person name="Bohutskyi P."/>
            <person name="Hill E.A."/>
            <person name="Rabines A."/>
            <person name="Zheng H."/>
            <person name="Allen L.Z."/>
            <person name="Kuo A."/>
            <person name="Grigoriev I.V."/>
            <person name="Allen A.E."/>
            <person name="Hazlebeck D."/>
            <person name="Allen E.E."/>
        </authorList>
    </citation>
    <scope>NUCLEOTIDE SEQUENCE</scope>
    <source>
        <strain evidence="2">Hildebrandi</strain>
    </source>
</reference>
<evidence type="ECO:0000256" key="1">
    <source>
        <dbReference type="SAM" id="MobiDB-lite"/>
    </source>
</evidence>
<evidence type="ECO:0000313" key="2">
    <source>
        <dbReference type="EMBL" id="KAG7344751.1"/>
    </source>
</evidence>
<gene>
    <name evidence="2" type="ORF">IV203_032282</name>
</gene>
<evidence type="ECO:0000313" key="3">
    <source>
        <dbReference type="Proteomes" id="UP000693970"/>
    </source>
</evidence>
<dbReference type="Proteomes" id="UP000693970">
    <property type="component" value="Unassembled WGS sequence"/>
</dbReference>
<name>A0A9K3KJT0_9STRA</name>
<feature type="region of interest" description="Disordered" evidence="1">
    <location>
        <begin position="97"/>
        <end position="120"/>
    </location>
</feature>